<feature type="domain" description="CCDC144C-like coiled-coil" evidence="6">
    <location>
        <begin position="1107"/>
        <end position="1577"/>
    </location>
</feature>
<dbReference type="STRING" id="9305.ENSSHAP00000021912"/>
<dbReference type="Pfam" id="PF14915">
    <property type="entry name" value="CCDC144C"/>
    <property type="match status" value="1"/>
</dbReference>
<protein>
    <recommendedName>
        <fullName evidence="9">Ankyrin repeat domain-containing protein 26</fullName>
    </recommendedName>
</protein>
<feature type="repeat" description="ANK" evidence="2">
    <location>
        <begin position="108"/>
        <end position="140"/>
    </location>
</feature>
<evidence type="ECO:0000259" key="5">
    <source>
        <dbReference type="Pfam" id="PF12001"/>
    </source>
</evidence>
<dbReference type="PROSITE" id="PS50088">
    <property type="entry name" value="ANK_REPEAT"/>
    <property type="match status" value="5"/>
</dbReference>
<evidence type="ECO:0008006" key="9">
    <source>
        <dbReference type="Google" id="ProtNLM"/>
    </source>
</evidence>
<organism evidence="7 8">
    <name type="scientific">Sarcophilus harrisii</name>
    <name type="common">Tasmanian devil</name>
    <name type="synonym">Sarcophilus laniarius</name>
    <dbReference type="NCBI Taxonomy" id="9305"/>
    <lineage>
        <taxon>Eukaryota</taxon>
        <taxon>Metazoa</taxon>
        <taxon>Chordata</taxon>
        <taxon>Craniata</taxon>
        <taxon>Vertebrata</taxon>
        <taxon>Euteleostomi</taxon>
        <taxon>Mammalia</taxon>
        <taxon>Metatheria</taxon>
        <taxon>Dasyuromorphia</taxon>
        <taxon>Dasyuridae</taxon>
        <taxon>Sarcophilus</taxon>
    </lineage>
</organism>
<dbReference type="SUPFAM" id="SSF48403">
    <property type="entry name" value="Ankyrin repeat"/>
    <property type="match status" value="1"/>
</dbReference>
<feature type="coiled-coil region" evidence="3">
    <location>
        <begin position="1495"/>
        <end position="1543"/>
    </location>
</feature>
<feature type="domain" description="DUF3496" evidence="5">
    <location>
        <begin position="1749"/>
        <end position="1852"/>
    </location>
</feature>
<dbReference type="SMART" id="SM00248">
    <property type="entry name" value="ANK"/>
    <property type="match status" value="6"/>
</dbReference>
<dbReference type="eggNOG" id="ENOG502QR0R">
    <property type="taxonomic scope" value="Eukaryota"/>
</dbReference>
<dbReference type="Proteomes" id="UP000007648">
    <property type="component" value="Unassembled WGS sequence"/>
</dbReference>
<feature type="repeat" description="ANK" evidence="2">
    <location>
        <begin position="141"/>
        <end position="173"/>
    </location>
</feature>
<feature type="coiled-coil region" evidence="3">
    <location>
        <begin position="1368"/>
        <end position="1465"/>
    </location>
</feature>
<keyword evidence="1 3" id="KW-0175">Coiled coil</keyword>
<feature type="repeat" description="ANK" evidence="2">
    <location>
        <begin position="207"/>
        <end position="239"/>
    </location>
</feature>
<feature type="coiled-coil region" evidence="3">
    <location>
        <begin position="1053"/>
        <end position="1087"/>
    </location>
</feature>
<accession>G3X2K7</accession>
<dbReference type="Gene3D" id="1.25.40.20">
    <property type="entry name" value="Ankyrin repeat-containing domain"/>
    <property type="match status" value="1"/>
</dbReference>
<gene>
    <name evidence="7" type="primary">LOC100920401</name>
</gene>
<dbReference type="InterPro" id="IPR050657">
    <property type="entry name" value="Ankyrin_repeat_domain"/>
</dbReference>
<keyword evidence="8" id="KW-1185">Reference proteome</keyword>
<name>G3X2K7_SARHA</name>
<evidence type="ECO:0000313" key="7">
    <source>
        <dbReference type="Ensembl" id="ENSSHAP00000021912.2"/>
    </source>
</evidence>
<evidence type="ECO:0000259" key="6">
    <source>
        <dbReference type="Pfam" id="PF14915"/>
    </source>
</evidence>
<dbReference type="GeneTree" id="ENSGT00940000153661"/>
<dbReference type="InParanoid" id="G3X2K7"/>
<dbReference type="GeneID" id="100920401"/>
<dbReference type="PANTHER" id="PTHR24147:SF53">
    <property type="entry name" value="ANKYRIN REPEAT DOMAIN 26"/>
    <property type="match status" value="1"/>
</dbReference>
<dbReference type="HOGENOM" id="CLU_001111_4_0_1"/>
<dbReference type="PANTHER" id="PTHR24147">
    <property type="entry name" value="ANKYRIN REPEAT DOMAIN 36-RELATED"/>
    <property type="match status" value="1"/>
</dbReference>
<feature type="coiled-coil region" evidence="3">
    <location>
        <begin position="1223"/>
        <end position="1335"/>
    </location>
</feature>
<dbReference type="RefSeq" id="XP_031794746.1">
    <property type="nucleotide sequence ID" value="XM_031938886.1"/>
</dbReference>
<feature type="coiled-coil region" evidence="3">
    <location>
        <begin position="1127"/>
        <end position="1185"/>
    </location>
</feature>
<dbReference type="InterPro" id="IPR036770">
    <property type="entry name" value="Ankyrin_rpt-contain_sf"/>
</dbReference>
<proteinExistence type="predicted"/>
<evidence type="ECO:0000313" key="8">
    <source>
        <dbReference type="Proteomes" id="UP000007648"/>
    </source>
</evidence>
<dbReference type="InterPro" id="IPR002110">
    <property type="entry name" value="Ankyrin_rpt"/>
</dbReference>
<feature type="repeat" description="ANK" evidence="2">
    <location>
        <begin position="174"/>
        <end position="206"/>
    </location>
</feature>
<keyword evidence="2" id="KW-0040">ANK repeat</keyword>
<feature type="region of interest" description="Disordered" evidence="4">
    <location>
        <begin position="300"/>
        <end position="339"/>
    </location>
</feature>
<reference evidence="7" key="3">
    <citation type="submission" date="2025-09" db="UniProtKB">
        <authorList>
            <consortium name="Ensembl"/>
        </authorList>
    </citation>
    <scope>IDENTIFICATION</scope>
</reference>
<feature type="coiled-coil region" evidence="3">
    <location>
        <begin position="954"/>
        <end position="988"/>
    </location>
</feature>
<reference evidence="7 8" key="1">
    <citation type="journal article" date="2011" name="Proc. Natl. Acad. Sci. U.S.A.">
        <title>Genetic diversity and population structure of the endangered marsupial Sarcophilus harrisii (Tasmanian devil).</title>
        <authorList>
            <person name="Miller W."/>
            <person name="Hayes V.M."/>
            <person name="Ratan A."/>
            <person name="Petersen D.C."/>
            <person name="Wittekindt N.E."/>
            <person name="Miller J."/>
            <person name="Walenz B."/>
            <person name="Knight J."/>
            <person name="Qi J."/>
            <person name="Zhao F."/>
            <person name="Wang Q."/>
            <person name="Bedoya-Reina O.C."/>
            <person name="Katiyar N."/>
            <person name="Tomsho L.P."/>
            <person name="Kasson L.M."/>
            <person name="Hardie R.A."/>
            <person name="Woodbridge P."/>
            <person name="Tindall E.A."/>
            <person name="Bertelsen M.F."/>
            <person name="Dixon D."/>
            <person name="Pyecroft S."/>
            <person name="Helgen K.M."/>
            <person name="Lesk A.M."/>
            <person name="Pringle T.H."/>
            <person name="Patterson N."/>
            <person name="Zhang Y."/>
            <person name="Kreiss A."/>
            <person name="Woods G.M."/>
            <person name="Jones M.E."/>
            <person name="Schuster S.C."/>
        </authorList>
    </citation>
    <scope>NUCLEOTIDE SEQUENCE [LARGE SCALE GENOMIC DNA]</scope>
</reference>
<evidence type="ECO:0000256" key="2">
    <source>
        <dbReference type="PROSITE-ProRule" id="PRU00023"/>
    </source>
</evidence>
<dbReference type="Pfam" id="PF12001">
    <property type="entry name" value="DUF3496"/>
    <property type="match status" value="1"/>
</dbReference>
<evidence type="ECO:0000256" key="3">
    <source>
        <dbReference type="SAM" id="Coils"/>
    </source>
</evidence>
<feature type="compositionally biased region" description="Basic and acidic residues" evidence="4">
    <location>
        <begin position="313"/>
        <end position="330"/>
    </location>
</feature>
<evidence type="ECO:0000256" key="4">
    <source>
        <dbReference type="SAM" id="MobiDB-lite"/>
    </source>
</evidence>
<dbReference type="InterPro" id="IPR021885">
    <property type="entry name" value="DUF3496"/>
</dbReference>
<evidence type="ECO:0000256" key="1">
    <source>
        <dbReference type="ARBA" id="ARBA00023054"/>
    </source>
</evidence>
<dbReference type="InterPro" id="IPR039497">
    <property type="entry name" value="CC144C-like_CC_dom"/>
</dbReference>
<dbReference type="Ensembl" id="ENSSHAT00000022087.2">
    <property type="protein sequence ID" value="ENSSHAP00000021912.2"/>
    <property type="gene ID" value="ENSSHAG00000018547.2"/>
</dbReference>
<feature type="coiled-coil region" evidence="3">
    <location>
        <begin position="1581"/>
        <end position="1810"/>
    </location>
</feature>
<feature type="repeat" description="ANK" evidence="2">
    <location>
        <begin position="75"/>
        <end position="107"/>
    </location>
</feature>
<reference evidence="7" key="2">
    <citation type="submission" date="2025-08" db="UniProtKB">
        <authorList>
            <consortium name="Ensembl"/>
        </authorList>
    </citation>
    <scope>IDENTIFICATION</scope>
</reference>
<sequence>MMRKFFSFRGRKGHSRTSAIPRRDCGVPESDTSAGYLLRDKELGKLHKAASIGDVAKVQQLLLGGKHDVNDLDKMKRTPLHLACAKGYPDVVSALVEGKCKLDLCDNENRTPLIKAVQCQQEECTTILLEHGADVNLVEFNNNTALHYAASGQNKAIAAQLLKHKCDIEAKNKNGYTPLLLAITEENHEMVDFFLKNGASVNTPDKSSRTALMIAVSQKPSGIVNLLLRYDVDLSYQDTGGWTAEQYANVSGYPIHRQLVNQYEIQKEHNQHLSSQISCSPRASGFTLGGLALDKEDIKMQKSPVQKSGARTSGKEERSFAEESLSRFSDKPGTGEFWPTKDKEELDFIKKEEIIELEQEDGVLVKKETRKQTPIETPNIPKEHSTSARSIARKDIVLANDAESPWNSECTSASLPEGSASYIFAATNQTIKGSISMGQLKDHSQRKPNWKAIQPTLHMKDSLTNQKVENGVKEKQTFHFMEEFDLDDADDVDDDSDWDSTSISLKNKTITDLNFNGNYACKSLALTKNHSGSTEFGKITFKKDEAVEAAAEAGSGPEIGFKVLTLVEKLGPQEQCEQFLEKEDGEKADKNLTGVLTDLTQEMEFKNSVKGHESFVKSDQKQDKVTLETANIPEQTVSKKQVKPISFPVLYLKRKPQGPEPDKGYHVDDMHLDEDPNWEERYEKMWVEEEKMEVKKNFKVITTELKQMFGEIYEKDTIADQPTEKLQEVVLQDVFEEELEQLQEASLTLANDSEEKEKYGGPLNVGVQSFPGQMECGLKNAALQDLKPTFIENVLQASCNLYSENSNLPSNNDNKPETESTYNINEEVVYDAENITDSKKIINEIKEDRAFDMQIEENLNRNVTNLESDSGCLIQSRGLGSPSGVQLTSFDGMKSIQIKKPTLITATKFNEKIKLNETLFQNSDDHKTSNATTELRRWRHSFPFSDKLSKMHLEKELNKDLQRFKSELGMLQVEFLTLEREKAQLQKEDKVQMDTGDLDDFTQSSDTVTEDYDLSPSNYKNVMLLIEHLSVDCKDSVHLLKIQDAVLTYERSVELKKAQCSELERKVKTLEKKITGLQEKLSETRKVKSQFEHQKVEWDRELYRVRFTLKQEKEKQSSIEMLFEKTKEQLRKREEQYNKEVHLKQQLEFKLRTLDRELTSVRNNFKQVEEERNDVQRQLSQEQSARVLQYEILNNHLWKQKEIEAATSKMIQSSEVPDSQEKEKRLLCENQSLQDEVVRLKLELETLKIKTQEKENRYVEENEILKKNNDELRKELKLKEASLRETILQYNGQVNVLTTENAILNSGLEDEKQNRDKLEKEIKSYHARLNSAILDHERSQTSKLDLEHNFQRERDEWLHVQAKLNDNYGVVSQELSKAESKVNRLENELCQLRDSLREKTVIIESVQRELKQAQYKATELKHKNQMDNEKLDRYIVKQESIQERLAQIQSENILLRKQLEDAQNKDVIEEDVLNTVQVQFRDFFNQLHADNEKHVVVVEERNKELINECNHLREQMCKYENEKAEREDIIKQLQQELADSLKKQSMTEASLEATSHFQNNLEDNRKLQKEVNHIKSKLQESQEWQKQSQQFIKELEEHKEKLEIENARLEATVKQQVDKIEHIQKNVLDSTLINQIEELKQHLEATALKCKQLKSINRSLQEELFSMKYLQNKYDNLEKNNRELEELVLYLKHNLEISKLEHSQIEQFKQEIKEEAKQEIIEKLREVNLFLQEQAASQENLEHNNTSIRNQMECRIQELEAEISKMKNSHQTYKAALESYKKSYREELKIKASSNKLDRTNERLAELSSRPQTQKSKTLANSFTVCPVQEMPLIGNLHSPSVLNRSFIPRGDLGYPMGNTVSSPHSIESYLTKMRRELEKNITRELHSDNAGLESGPCWASPIVPTHQPTGTPNVNQDPLSRAKQEYLEVLNKKYML</sequence>
<feature type="region of interest" description="Disordered" evidence="4">
    <location>
        <begin position="1"/>
        <end position="27"/>
    </location>
</feature>
<feature type="region of interest" description="Disordered" evidence="4">
    <location>
        <begin position="368"/>
        <end position="388"/>
    </location>
</feature>
<dbReference type="PROSITE" id="PS50297">
    <property type="entry name" value="ANK_REP_REGION"/>
    <property type="match status" value="2"/>
</dbReference>
<dbReference type="Pfam" id="PF12796">
    <property type="entry name" value="Ank_2"/>
    <property type="match status" value="2"/>
</dbReference>